<protein>
    <submittedName>
        <fullName evidence="2">Uncharacterized protein</fullName>
    </submittedName>
</protein>
<name>A0A0C9UPQ8_SPHS4</name>
<dbReference type="EMBL" id="KN837175">
    <property type="protein sequence ID" value="KIJ36754.1"/>
    <property type="molecule type" value="Genomic_DNA"/>
</dbReference>
<evidence type="ECO:0000313" key="3">
    <source>
        <dbReference type="Proteomes" id="UP000054279"/>
    </source>
</evidence>
<evidence type="ECO:0000313" key="2">
    <source>
        <dbReference type="EMBL" id="KIJ36754.1"/>
    </source>
</evidence>
<gene>
    <name evidence="2" type="ORF">M422DRAFT_260846</name>
    <name evidence="1" type="ORF">M422DRAFT_273529</name>
</gene>
<evidence type="ECO:0000313" key="1">
    <source>
        <dbReference type="EMBL" id="KIJ25491.1"/>
    </source>
</evidence>
<dbReference type="HOGENOM" id="CLU_2122616_0_0_1"/>
<dbReference type="EMBL" id="KN837412">
    <property type="protein sequence ID" value="KIJ25491.1"/>
    <property type="molecule type" value="Genomic_DNA"/>
</dbReference>
<dbReference type="AlphaFoldDB" id="A0A0C9UPQ8"/>
<keyword evidence="3" id="KW-1185">Reference proteome</keyword>
<dbReference type="Proteomes" id="UP000054279">
    <property type="component" value="Unassembled WGS sequence"/>
</dbReference>
<sequence length="114" mass="12552">MESTSPLGLLRSPIFRPFEEETNLSGDALAALKVKFKLLLEPPPKTAHQGGSSSKWAFLKLASVYLEPTRSIEFPPRESLRWKGFEDSLINAGPVEACRPSPLVLFPTTEADVV</sequence>
<reference evidence="2 3" key="1">
    <citation type="submission" date="2014-06" db="EMBL/GenBank/DDBJ databases">
        <title>Evolutionary Origins and Diversification of the Mycorrhizal Mutualists.</title>
        <authorList>
            <consortium name="DOE Joint Genome Institute"/>
            <consortium name="Mycorrhizal Genomics Consortium"/>
            <person name="Kohler A."/>
            <person name="Kuo A."/>
            <person name="Nagy L.G."/>
            <person name="Floudas D."/>
            <person name="Copeland A."/>
            <person name="Barry K.W."/>
            <person name="Cichocki N."/>
            <person name="Veneault-Fourrey C."/>
            <person name="LaButti K."/>
            <person name="Lindquist E.A."/>
            <person name="Lipzen A."/>
            <person name="Lundell T."/>
            <person name="Morin E."/>
            <person name="Murat C."/>
            <person name="Riley R."/>
            <person name="Ohm R."/>
            <person name="Sun H."/>
            <person name="Tunlid A."/>
            <person name="Henrissat B."/>
            <person name="Grigoriev I.V."/>
            <person name="Hibbett D.S."/>
            <person name="Martin F."/>
        </authorList>
    </citation>
    <scope>NUCLEOTIDE SEQUENCE [LARGE SCALE GENOMIC DNA]</scope>
    <source>
        <strain evidence="2 3">SS14</strain>
    </source>
</reference>
<proteinExistence type="predicted"/>
<accession>A0A0C9UPQ8</accession>
<organism evidence="2 3">
    <name type="scientific">Sphaerobolus stellatus (strain SS14)</name>
    <dbReference type="NCBI Taxonomy" id="990650"/>
    <lineage>
        <taxon>Eukaryota</taxon>
        <taxon>Fungi</taxon>
        <taxon>Dikarya</taxon>
        <taxon>Basidiomycota</taxon>
        <taxon>Agaricomycotina</taxon>
        <taxon>Agaricomycetes</taxon>
        <taxon>Phallomycetidae</taxon>
        <taxon>Geastrales</taxon>
        <taxon>Sphaerobolaceae</taxon>
        <taxon>Sphaerobolus</taxon>
    </lineage>
</organism>